<dbReference type="InterPro" id="IPR001810">
    <property type="entry name" value="F-box_dom"/>
</dbReference>
<evidence type="ECO:0000256" key="1">
    <source>
        <dbReference type="SAM" id="MobiDB-lite"/>
    </source>
</evidence>
<organism evidence="5">
    <name type="scientific">Salpingoeca rosetta (strain ATCC 50818 / BSB-021)</name>
    <dbReference type="NCBI Taxonomy" id="946362"/>
    <lineage>
        <taxon>Eukaryota</taxon>
        <taxon>Choanoflagellata</taxon>
        <taxon>Craspedida</taxon>
        <taxon>Salpingoecidae</taxon>
        <taxon>Salpingoeca</taxon>
    </lineage>
</organism>
<feature type="compositionally biased region" description="Basic and acidic residues" evidence="1">
    <location>
        <begin position="585"/>
        <end position="598"/>
    </location>
</feature>
<feature type="domain" description="F-box" evidence="2">
    <location>
        <begin position="101"/>
        <end position="135"/>
    </location>
</feature>
<dbReference type="InterPro" id="IPR006553">
    <property type="entry name" value="Leu-rich_rpt_Cys-con_subtyp"/>
</dbReference>
<accession>F2UJJ4</accession>
<feature type="compositionally biased region" description="Polar residues" evidence="1">
    <location>
        <begin position="429"/>
        <end position="442"/>
    </location>
</feature>
<dbReference type="EMBL" id="GL832977">
    <property type="protein sequence ID" value="EGD77293.1"/>
    <property type="molecule type" value="Genomic_DNA"/>
</dbReference>
<dbReference type="KEGG" id="sre:PTSG_08386"/>
<dbReference type="GeneID" id="16071196"/>
<protein>
    <submittedName>
        <fullName evidence="4">Uncharacterized protein</fullName>
    </submittedName>
</protein>
<name>F2UJJ4_SALR5</name>
<gene>
    <name evidence="4" type="ORF">PTSG_08386</name>
</gene>
<feature type="compositionally biased region" description="Basic and acidic residues" evidence="1">
    <location>
        <begin position="559"/>
        <end position="573"/>
    </location>
</feature>
<dbReference type="InterPro" id="IPR036047">
    <property type="entry name" value="F-box-like_dom_sf"/>
</dbReference>
<dbReference type="InParanoid" id="F2UJJ4"/>
<dbReference type="GO" id="GO:0031146">
    <property type="term" value="P:SCF-dependent proteasomal ubiquitin-dependent protein catabolic process"/>
    <property type="evidence" value="ECO:0007669"/>
    <property type="project" value="TreeGrafter"/>
</dbReference>
<dbReference type="AlphaFoldDB" id="F2UJJ4"/>
<dbReference type="OrthoDB" id="10257471at2759"/>
<dbReference type="Gene3D" id="1.20.1280.50">
    <property type="match status" value="1"/>
</dbReference>
<feature type="region of interest" description="Disordered" evidence="1">
    <location>
        <begin position="1"/>
        <end position="99"/>
    </location>
</feature>
<dbReference type="Pfam" id="PF12937">
    <property type="entry name" value="F-box-like"/>
    <property type="match status" value="1"/>
</dbReference>
<sequence length="624" mass="66403">MSSRHLRRLRRLRGDNPETDLAVEPESERTHADQQQGQPSDGDDDGSNSNDSDNDSDSKGEAAPASTPVSSSSSSSSSRFRASVANGTDPSSPKPSEWQTSMPMELLIRVFKFLPPRDVACAGSTCRSWYHAAFTTTTKAAEAAPAACLRVLETCSDSSILWRFNSFGYENGDGEPIDCNPALIKFLACRARRMYIEQVDMEGCWNANDAFMGSLASTLPSLRRLNIANCGELTSASMRHIGALRHLVALSIRGQSHFADATIATALSSLRSLEFLDMGNLRIRDAVLAAVGACCHRLKHLYLKGSSNITGAGVAHLATCTHLVYLSLRNCHRVPIAAVHALVSHLPDLHVLDVRGCCVRGDGADLLPFFSNPSLHLISTPSILLQIPLTFTLESQNDGFRYIRVRPNTTPARGSVPGYGDDGDDHASGNDTTGNVAVSDSSARAPGNLRRNNPISSSAATTPTGSTTSSGTTSTATRTPAALTPTPTPAATAATTATTAAAVADDGDSFDPTEGGPLELYTYQLAFAPALKCNLPRWFKFTCMMYTTGQPCDGDGGSGEDHNGDDGKDHSGEDGDGSGGGGDGDGDRASINRADTARRPHTHRHHQQQQLPPHKRSKRTTEPS</sequence>
<evidence type="ECO:0000313" key="5">
    <source>
        <dbReference type="Proteomes" id="UP000007799"/>
    </source>
</evidence>
<dbReference type="Pfam" id="PF25372">
    <property type="entry name" value="DUF7885"/>
    <property type="match status" value="1"/>
</dbReference>
<feature type="region of interest" description="Disordered" evidence="1">
    <location>
        <begin position="406"/>
        <end position="498"/>
    </location>
</feature>
<dbReference type="PANTHER" id="PTHR13318">
    <property type="entry name" value="PARTNER OF PAIRED, ISOFORM B-RELATED"/>
    <property type="match status" value="1"/>
</dbReference>
<feature type="domain" description="F-box/LRR-repeat protein 15-like leucin rich repeat" evidence="3">
    <location>
        <begin position="213"/>
        <end position="359"/>
    </location>
</feature>
<evidence type="ECO:0000259" key="3">
    <source>
        <dbReference type="Pfam" id="PF25372"/>
    </source>
</evidence>
<dbReference type="InterPro" id="IPR032675">
    <property type="entry name" value="LRR_dom_sf"/>
</dbReference>
<feature type="compositionally biased region" description="Low complexity" evidence="1">
    <location>
        <begin position="456"/>
        <end position="498"/>
    </location>
</feature>
<reference evidence="4" key="1">
    <citation type="submission" date="2009-08" db="EMBL/GenBank/DDBJ databases">
        <title>Annotation of Salpingoeca rosetta.</title>
        <authorList>
            <consortium name="The Broad Institute Genome Sequencing Platform"/>
            <person name="Russ C."/>
            <person name="Cuomo C."/>
            <person name="Burger G."/>
            <person name="Gray M.W."/>
            <person name="Holland P.W.H."/>
            <person name="King N."/>
            <person name="Lang F.B.F."/>
            <person name="Roger A.J."/>
            <person name="Ruiz-Trillo I."/>
            <person name="Young S.K."/>
            <person name="Zeng Q."/>
            <person name="Gargeya S."/>
            <person name="Alvarado L."/>
            <person name="Berlin A."/>
            <person name="Chapman S.B."/>
            <person name="Chen Z."/>
            <person name="Freedman E."/>
            <person name="Gellesch M."/>
            <person name="Goldberg J."/>
            <person name="Griggs A."/>
            <person name="Gujja S."/>
            <person name="Heilman E."/>
            <person name="Heiman D."/>
            <person name="Howarth C."/>
            <person name="Mehta T."/>
            <person name="Neiman D."/>
            <person name="Pearson M."/>
            <person name="Roberts A."/>
            <person name="Saif S."/>
            <person name="Shea T."/>
            <person name="Shenoy N."/>
            <person name="Sisk P."/>
            <person name="Stolte C."/>
            <person name="Sykes S."/>
            <person name="White J."/>
            <person name="Yandava C."/>
            <person name="Haas B."/>
            <person name="Nusbaum C."/>
            <person name="Birren B."/>
        </authorList>
    </citation>
    <scope>NUCLEOTIDE SEQUENCE [LARGE SCALE GENOMIC DNA]</scope>
    <source>
        <strain evidence="4">ATCC 50818</strain>
    </source>
</reference>
<dbReference type="Gene3D" id="3.80.10.10">
    <property type="entry name" value="Ribonuclease Inhibitor"/>
    <property type="match status" value="1"/>
</dbReference>
<dbReference type="STRING" id="946362.F2UJJ4"/>
<dbReference type="InterPro" id="IPR057207">
    <property type="entry name" value="FBXL15_LRR"/>
</dbReference>
<keyword evidence="5" id="KW-1185">Reference proteome</keyword>
<dbReference type="eggNOG" id="KOG4341">
    <property type="taxonomic scope" value="Eukaryota"/>
</dbReference>
<proteinExistence type="predicted"/>
<dbReference type="SMART" id="SM00367">
    <property type="entry name" value="LRR_CC"/>
    <property type="match status" value="3"/>
</dbReference>
<dbReference type="SUPFAM" id="SSF81383">
    <property type="entry name" value="F-box domain"/>
    <property type="match status" value="1"/>
</dbReference>
<feature type="compositionally biased region" description="Basic residues" evidence="1">
    <location>
        <begin position="1"/>
        <end position="11"/>
    </location>
</feature>
<evidence type="ECO:0000259" key="2">
    <source>
        <dbReference type="Pfam" id="PF12937"/>
    </source>
</evidence>
<evidence type="ECO:0000313" key="4">
    <source>
        <dbReference type="EMBL" id="EGD77293.1"/>
    </source>
</evidence>
<feature type="region of interest" description="Disordered" evidence="1">
    <location>
        <begin position="556"/>
        <end position="624"/>
    </location>
</feature>
<dbReference type="Proteomes" id="UP000007799">
    <property type="component" value="Unassembled WGS sequence"/>
</dbReference>
<dbReference type="RefSeq" id="XP_004990637.1">
    <property type="nucleotide sequence ID" value="XM_004990580.1"/>
</dbReference>
<dbReference type="GO" id="GO:0019005">
    <property type="term" value="C:SCF ubiquitin ligase complex"/>
    <property type="evidence" value="ECO:0007669"/>
    <property type="project" value="TreeGrafter"/>
</dbReference>
<feature type="compositionally biased region" description="Low complexity" evidence="1">
    <location>
        <begin position="62"/>
        <end position="85"/>
    </location>
</feature>
<feature type="compositionally biased region" description="Basic residues" evidence="1">
    <location>
        <begin position="599"/>
        <end position="618"/>
    </location>
</feature>
<dbReference type="SUPFAM" id="SSF52047">
    <property type="entry name" value="RNI-like"/>
    <property type="match status" value="1"/>
</dbReference>